<dbReference type="Gene3D" id="2.40.160.20">
    <property type="match status" value="1"/>
</dbReference>
<keyword evidence="1" id="KW-0472">Membrane</keyword>
<dbReference type="GO" id="GO:0050528">
    <property type="term" value="F:acyloxyacyl hydrolase activity"/>
    <property type="evidence" value="ECO:0007669"/>
    <property type="project" value="UniProtKB-EC"/>
</dbReference>
<comment type="caution">
    <text evidence="4">The sequence shown here is derived from an EMBL/GenBank/DDBJ whole genome shotgun (WGS) entry which is preliminary data.</text>
</comment>
<keyword evidence="3" id="KW-0732">Signal</keyword>
<proteinExistence type="inferred from homology"/>
<dbReference type="PIRSF" id="PIRSF029681">
    <property type="entry name" value="PagL"/>
    <property type="match status" value="1"/>
</dbReference>
<keyword evidence="5" id="KW-1185">Reference proteome</keyword>
<evidence type="ECO:0000256" key="2">
    <source>
        <dbReference type="PIRSR" id="PIRSR029681-2"/>
    </source>
</evidence>
<keyword evidence="1 4" id="KW-0378">Hydrolase</keyword>
<sequence>MKILNRKIILAGLGLALLHLNASAIDSVSGEFASGNRSQFVRAGAQWNWDNQWYKSNGNFIGGYWDATLTQWRNNAYKGVEGDTQNITDIGITPVFRWQNDNRKGLYGEAAIGFHLFSHIYSNNNRQFSTAFQFGDHLGVGYVFDSGWDVALKVQHFSNGAIKHPNPGANLAVIKVGHSF</sequence>
<dbReference type="EC" id="3.1.1.77" evidence="1"/>
<comment type="function">
    <text evidence="1">Has lipid A 3-O-deacylase activity. Hydrolyzes the ester bond at the 3 position of lipid A, a bioactive component of lipopolysaccharide (LPS), thereby releasing the primary fatty acyl moiety.</text>
</comment>
<accession>A0A923KK11</accession>
<comment type="catalytic activity">
    <reaction evidence="1">
        <text>a 3-(acyloxy)acyl derivative of bacterial toxin + H2O = a 3-hydroxyacyl derivative of bacterial toxin + a fatty acid + H(+)</text>
        <dbReference type="Rhea" id="RHEA:12032"/>
        <dbReference type="ChEBI" id="CHEBI:15377"/>
        <dbReference type="ChEBI" id="CHEBI:15378"/>
        <dbReference type="ChEBI" id="CHEBI:28868"/>
        <dbReference type="ChEBI" id="CHEBI:136853"/>
        <dbReference type="ChEBI" id="CHEBI:140675"/>
        <dbReference type="EC" id="3.1.1.77"/>
    </reaction>
</comment>
<evidence type="ECO:0000313" key="5">
    <source>
        <dbReference type="Proteomes" id="UP000634011"/>
    </source>
</evidence>
<dbReference type="RefSeq" id="WP_186911267.1">
    <property type="nucleotide sequence ID" value="NZ_JACOFV010000003.1"/>
</dbReference>
<dbReference type="Proteomes" id="UP000634011">
    <property type="component" value="Unassembled WGS sequence"/>
</dbReference>
<dbReference type="GO" id="GO:0009279">
    <property type="term" value="C:cell outer membrane"/>
    <property type="evidence" value="ECO:0007669"/>
    <property type="project" value="UniProtKB-SubCell"/>
</dbReference>
<feature type="site" description="Critical for activity" evidence="2">
    <location>
        <position position="159"/>
    </location>
</feature>
<comment type="subcellular location">
    <subcellularLocation>
        <location evidence="1">Cell outer membrane</location>
        <topology evidence="1">Multi-pass membrane protein</topology>
    </subcellularLocation>
</comment>
<comment type="similarity">
    <text evidence="1">Belongs to the PagL family.</text>
</comment>
<evidence type="ECO:0000313" key="4">
    <source>
        <dbReference type="EMBL" id="MBC3861330.1"/>
    </source>
</evidence>
<gene>
    <name evidence="4" type="ORF">H8K32_04400</name>
</gene>
<feature type="chain" id="PRO_5037885439" description="Lipid A deacylase" evidence="3">
    <location>
        <begin position="25"/>
        <end position="180"/>
    </location>
</feature>
<reference evidence="4" key="1">
    <citation type="submission" date="2020-08" db="EMBL/GenBank/DDBJ databases">
        <title>Novel species isolated from subtropical streams in China.</title>
        <authorList>
            <person name="Lu H."/>
        </authorList>
    </citation>
    <scope>NUCLEOTIDE SEQUENCE</scope>
    <source>
        <strain evidence="4">KACC 12607</strain>
    </source>
</reference>
<evidence type="ECO:0000256" key="3">
    <source>
        <dbReference type="SAM" id="SignalP"/>
    </source>
</evidence>
<dbReference type="AlphaFoldDB" id="A0A923KK11"/>
<dbReference type="Pfam" id="PF09411">
    <property type="entry name" value="PagL"/>
    <property type="match status" value="1"/>
</dbReference>
<comment type="subunit">
    <text evidence="1">Homodimer.</text>
</comment>
<protein>
    <recommendedName>
        <fullName evidence="1">Lipid A deacylase</fullName>
        <ecNumber evidence="1">3.1.1.77</ecNumber>
    </recommendedName>
    <alternativeName>
        <fullName evidence="1">LPS 3-O-deacylase</fullName>
    </alternativeName>
    <alternativeName>
        <fullName evidence="1">Outer membrane enzyme</fullName>
    </alternativeName>
</protein>
<name>A0A923KK11_9BURK</name>
<dbReference type="EMBL" id="JACOFV010000003">
    <property type="protein sequence ID" value="MBC3861330.1"/>
    <property type="molecule type" value="Genomic_DNA"/>
</dbReference>
<feature type="signal peptide" evidence="3">
    <location>
        <begin position="1"/>
        <end position="24"/>
    </location>
</feature>
<dbReference type="InterPro" id="IPR018550">
    <property type="entry name" value="Lipid-A_deacylase-rel"/>
</dbReference>
<organism evidence="4 5">
    <name type="scientific">Undibacterium jejuense</name>
    <dbReference type="NCBI Taxonomy" id="1344949"/>
    <lineage>
        <taxon>Bacteria</taxon>
        <taxon>Pseudomonadati</taxon>
        <taxon>Pseudomonadota</taxon>
        <taxon>Betaproteobacteria</taxon>
        <taxon>Burkholderiales</taxon>
        <taxon>Oxalobacteraceae</taxon>
        <taxon>Undibacterium</taxon>
    </lineage>
</organism>
<evidence type="ECO:0000256" key="1">
    <source>
        <dbReference type="PIRNR" id="PIRNR029681"/>
    </source>
</evidence>
<keyword evidence="1" id="KW-0998">Cell outer membrane</keyword>